<feature type="compositionally biased region" description="Low complexity" evidence="1">
    <location>
        <begin position="25"/>
        <end position="42"/>
    </location>
</feature>
<dbReference type="EMBL" id="JAQQWK010000014">
    <property type="protein sequence ID" value="KAK8016981.1"/>
    <property type="molecule type" value="Genomic_DNA"/>
</dbReference>
<comment type="caution">
    <text evidence="2">The sequence shown here is derived from an EMBL/GenBank/DDBJ whole genome shotgun (WGS) entry which is preliminary data.</text>
</comment>
<organism evidence="2 3">
    <name type="scientific">Apiospora rasikravindrae</name>
    <dbReference type="NCBI Taxonomy" id="990691"/>
    <lineage>
        <taxon>Eukaryota</taxon>
        <taxon>Fungi</taxon>
        <taxon>Dikarya</taxon>
        <taxon>Ascomycota</taxon>
        <taxon>Pezizomycotina</taxon>
        <taxon>Sordariomycetes</taxon>
        <taxon>Xylariomycetidae</taxon>
        <taxon>Amphisphaeriales</taxon>
        <taxon>Apiosporaceae</taxon>
        <taxon>Apiospora</taxon>
    </lineage>
</organism>
<sequence length="216" mass="23975">MSYGYPTSGGGGSGYGSNAYNTSFAPPTTGYDTTGYYASTAAGGSGPLHYSPTPPPPIQDPADAQADIDKALQEGTHTNATNYYSQRGRWLGTETETIDEPRDGRPQLPGRESHWTRNDRRMDVSPHFHGMHTRNYTQHNFNGPQGDIRAWAHYQGTDDNHLSTYDYQAHGVDQPPPQVDANTLGRDRYASESLDRGTAPRGWGLRDETRSRRRKR</sequence>
<gene>
    <name evidence="2" type="ORF">PG993_015170</name>
</gene>
<feature type="region of interest" description="Disordered" evidence="1">
    <location>
        <begin position="162"/>
        <end position="216"/>
    </location>
</feature>
<feature type="compositionally biased region" description="Basic and acidic residues" evidence="1">
    <location>
        <begin position="99"/>
        <end position="114"/>
    </location>
</feature>
<accession>A0ABR1RPT0</accession>
<dbReference type="Proteomes" id="UP001444661">
    <property type="component" value="Unassembled WGS sequence"/>
</dbReference>
<feature type="region of interest" description="Disordered" evidence="1">
    <location>
        <begin position="95"/>
        <end position="114"/>
    </location>
</feature>
<evidence type="ECO:0000313" key="3">
    <source>
        <dbReference type="Proteomes" id="UP001444661"/>
    </source>
</evidence>
<evidence type="ECO:0000256" key="1">
    <source>
        <dbReference type="SAM" id="MobiDB-lite"/>
    </source>
</evidence>
<evidence type="ECO:0000313" key="2">
    <source>
        <dbReference type="EMBL" id="KAK8016981.1"/>
    </source>
</evidence>
<keyword evidence="3" id="KW-1185">Reference proteome</keyword>
<protein>
    <submittedName>
        <fullName evidence="2">Uncharacterized protein</fullName>
    </submittedName>
</protein>
<name>A0ABR1RPT0_9PEZI</name>
<proteinExistence type="predicted"/>
<reference evidence="2 3" key="1">
    <citation type="submission" date="2023-01" db="EMBL/GenBank/DDBJ databases">
        <title>Analysis of 21 Apiospora genomes using comparative genomics revels a genus with tremendous synthesis potential of carbohydrate active enzymes and secondary metabolites.</title>
        <authorList>
            <person name="Sorensen T."/>
        </authorList>
    </citation>
    <scope>NUCLEOTIDE SEQUENCE [LARGE SCALE GENOMIC DNA]</scope>
    <source>
        <strain evidence="2 3">CBS 33761</strain>
    </source>
</reference>
<feature type="region of interest" description="Disordered" evidence="1">
    <location>
        <begin position="25"/>
        <end position="55"/>
    </location>
</feature>
<feature type="compositionally biased region" description="Basic and acidic residues" evidence="1">
    <location>
        <begin position="185"/>
        <end position="195"/>
    </location>
</feature>